<dbReference type="GO" id="GO:0046872">
    <property type="term" value="F:metal ion binding"/>
    <property type="evidence" value="ECO:0007669"/>
    <property type="project" value="InterPro"/>
</dbReference>
<feature type="domain" description="HMA" evidence="1">
    <location>
        <begin position="2"/>
        <end position="67"/>
    </location>
</feature>
<evidence type="ECO:0000313" key="2">
    <source>
        <dbReference type="EMBL" id="SOB73803.1"/>
    </source>
</evidence>
<name>A0A285PVX9_9FIRM</name>
<dbReference type="Proteomes" id="UP000217549">
    <property type="component" value="Chromosome I"/>
</dbReference>
<dbReference type="KEGG" id="ehl:EHLA_3255"/>
<evidence type="ECO:0000259" key="1">
    <source>
        <dbReference type="PROSITE" id="PS50846"/>
    </source>
</evidence>
<gene>
    <name evidence="2" type="ORF">EHLA_3255</name>
</gene>
<protein>
    <submittedName>
        <fullName evidence="2">Heavy-metal-associated domain</fullName>
    </submittedName>
</protein>
<keyword evidence="3" id="KW-1185">Reference proteome</keyword>
<dbReference type="CDD" id="cd00371">
    <property type="entry name" value="HMA"/>
    <property type="match status" value="1"/>
</dbReference>
<organism evidence="2 3">
    <name type="scientific">Anaerobutyricum hallii</name>
    <dbReference type="NCBI Taxonomy" id="39488"/>
    <lineage>
        <taxon>Bacteria</taxon>
        <taxon>Bacillati</taxon>
        <taxon>Bacillota</taxon>
        <taxon>Clostridia</taxon>
        <taxon>Lachnospirales</taxon>
        <taxon>Lachnospiraceae</taxon>
        <taxon>Anaerobutyricum</taxon>
    </lineage>
</organism>
<evidence type="ECO:0000313" key="3">
    <source>
        <dbReference type="Proteomes" id="UP000217549"/>
    </source>
</evidence>
<dbReference type="AlphaFoldDB" id="A0A285PVX9"/>
<dbReference type="RefSeq" id="WP_096241725.1">
    <property type="nucleotide sequence ID" value="NZ_LT907978.1"/>
</dbReference>
<proteinExistence type="predicted"/>
<dbReference type="SUPFAM" id="SSF55008">
    <property type="entry name" value="HMA, heavy metal-associated domain"/>
    <property type="match status" value="1"/>
</dbReference>
<dbReference type="InterPro" id="IPR036163">
    <property type="entry name" value="HMA_dom_sf"/>
</dbReference>
<dbReference type="PROSITE" id="PS50846">
    <property type="entry name" value="HMA_2"/>
    <property type="match status" value="1"/>
</dbReference>
<dbReference type="EMBL" id="LT907978">
    <property type="protein sequence ID" value="SOB73803.1"/>
    <property type="molecule type" value="Genomic_DNA"/>
</dbReference>
<reference evidence="3" key="1">
    <citation type="submission" date="2017-09" db="EMBL/GenBank/DDBJ databases">
        <authorList>
            <person name="Shetty A S."/>
        </authorList>
    </citation>
    <scope>NUCLEOTIDE SEQUENCE [LARGE SCALE GENOMIC DNA]</scope>
</reference>
<accession>A0A285PVX9</accession>
<dbReference type="Gene3D" id="3.30.70.100">
    <property type="match status" value="1"/>
</dbReference>
<sequence length="85" mass="9391">MIKTTIKVTGMACTMCEAHINEAVRNAFSVKKVKSSHSKGETVILSEEPLDEAALRKTIEVTGYTTGEMTSASYKKNGLFSFWKK</sequence>
<dbReference type="InterPro" id="IPR006121">
    <property type="entry name" value="HMA_dom"/>
</dbReference>